<dbReference type="GO" id="GO:0004177">
    <property type="term" value="F:aminopeptidase activity"/>
    <property type="evidence" value="ECO:0007669"/>
    <property type="project" value="UniProtKB-KW"/>
</dbReference>
<dbReference type="AlphaFoldDB" id="A0AAP8MGU7"/>
<dbReference type="Gene3D" id="3.90.230.10">
    <property type="entry name" value="Creatinase/methionine aminopeptidase superfamily"/>
    <property type="match status" value="1"/>
</dbReference>
<dbReference type="InterPro" id="IPR036005">
    <property type="entry name" value="Creatinase/aminopeptidase-like"/>
</dbReference>
<organism evidence="3 4">
    <name type="scientific">Halioglobus japonicus</name>
    <dbReference type="NCBI Taxonomy" id="930805"/>
    <lineage>
        <taxon>Bacteria</taxon>
        <taxon>Pseudomonadati</taxon>
        <taxon>Pseudomonadota</taxon>
        <taxon>Gammaproteobacteria</taxon>
        <taxon>Cellvibrionales</taxon>
        <taxon>Halieaceae</taxon>
        <taxon>Halioglobus</taxon>
    </lineage>
</organism>
<dbReference type="SUPFAM" id="SSF55920">
    <property type="entry name" value="Creatinase/aminopeptidase"/>
    <property type="match status" value="1"/>
</dbReference>
<gene>
    <name evidence="3" type="ORF">C0029_02835</name>
</gene>
<evidence type="ECO:0000313" key="3">
    <source>
        <dbReference type="EMBL" id="PLW87537.1"/>
    </source>
</evidence>
<accession>A0AAP8MGU7</accession>
<dbReference type="Proteomes" id="UP000235162">
    <property type="component" value="Unassembled WGS sequence"/>
</dbReference>
<evidence type="ECO:0000259" key="2">
    <source>
        <dbReference type="Pfam" id="PF00557"/>
    </source>
</evidence>
<protein>
    <submittedName>
        <fullName evidence="3">Xaa-Pro aminopeptidase</fullName>
    </submittedName>
</protein>
<keyword evidence="3" id="KW-0645">Protease</keyword>
<dbReference type="KEGG" id="hja:BST95_15350"/>
<reference evidence="3 4" key="1">
    <citation type="submission" date="2018-01" db="EMBL/GenBank/DDBJ databases">
        <title>The draft genome sequence of Halioglobus japonicus S1-36.</title>
        <authorList>
            <person name="Du Z.-J."/>
            <person name="Shi M.-J."/>
        </authorList>
    </citation>
    <scope>NUCLEOTIDE SEQUENCE [LARGE SCALE GENOMIC DNA]</scope>
    <source>
        <strain evidence="3 4">S1-36</strain>
    </source>
</reference>
<comment type="caution">
    <text evidence="3">The sequence shown here is derived from an EMBL/GenBank/DDBJ whole genome shotgun (WGS) entry which is preliminary data.</text>
</comment>
<keyword evidence="3" id="KW-0378">Hydrolase</keyword>
<dbReference type="Pfam" id="PF00557">
    <property type="entry name" value="Peptidase_M24"/>
    <property type="match status" value="1"/>
</dbReference>
<proteinExistence type="predicted"/>
<feature type="chain" id="PRO_5042876379" evidence="1">
    <location>
        <begin position="22"/>
        <end position="440"/>
    </location>
</feature>
<evidence type="ECO:0000313" key="4">
    <source>
        <dbReference type="Proteomes" id="UP000235162"/>
    </source>
</evidence>
<dbReference type="InterPro" id="IPR000994">
    <property type="entry name" value="Pept_M24"/>
</dbReference>
<feature type="domain" description="Peptidase M24" evidence="2">
    <location>
        <begin position="205"/>
        <end position="390"/>
    </location>
</feature>
<dbReference type="RefSeq" id="WP_084200410.1">
    <property type="nucleotide sequence ID" value="NZ_BMYL01000001.1"/>
</dbReference>
<name>A0AAP8MGU7_9GAMM</name>
<keyword evidence="4" id="KW-1185">Reference proteome</keyword>
<sequence>MSIRILAPLILLVFLIAQAHAFEPAALRERAQLLDKITQERLTEVLPGLMRRQNIDLWVIMSREYNEDPVLKTMLPANWMSARRHTMLVIHDPGAGRALEYLAVARYPVGELFQSVWDPEQQPDQWQALAQLIAARDPDTIAVNTSDSFALADGMSSTEWRELNAALSPTMRARVVSAESLAIAWLETRSATEMAYYPQLVSKGHELIARAFSNEVITPGVTTTQAVGWWLREQSQALGLANWFHPAVSLQRRGEAGFNRQGVIQPGDLIHVDFGLTWLRLNTDQQQHGYVLREGETEPSAGVVQAMAAASTLQDILTSNFVVGRTGNELLALSRQQALASGLRPTIYSHPLGLHGHGAGPTIGMWDAQEGVPVNGDYPLFANTAYSIELSNTAAVAEWGGDVRIMLEEDAFFDGQQVRYLNGRQTKLHIIRSGAAAVVR</sequence>
<feature type="signal peptide" evidence="1">
    <location>
        <begin position="1"/>
        <end position="21"/>
    </location>
</feature>
<keyword evidence="1" id="KW-0732">Signal</keyword>
<evidence type="ECO:0000256" key="1">
    <source>
        <dbReference type="SAM" id="SignalP"/>
    </source>
</evidence>
<dbReference type="EMBL" id="PKUR01000001">
    <property type="protein sequence ID" value="PLW87537.1"/>
    <property type="molecule type" value="Genomic_DNA"/>
</dbReference>
<keyword evidence="3" id="KW-0031">Aminopeptidase</keyword>